<evidence type="ECO:0000313" key="2">
    <source>
        <dbReference type="Proteomes" id="UP001156641"/>
    </source>
</evidence>
<accession>A0ABQ6A937</accession>
<dbReference type="EMBL" id="BSOS01000026">
    <property type="protein sequence ID" value="GLR66590.1"/>
    <property type="molecule type" value="Genomic_DNA"/>
</dbReference>
<comment type="caution">
    <text evidence="1">The sequence shown here is derived from an EMBL/GenBank/DDBJ whole genome shotgun (WGS) entry which is preliminary data.</text>
</comment>
<proteinExistence type="predicted"/>
<organism evidence="1 2">
    <name type="scientific">Acidocella aquatica</name>
    <dbReference type="NCBI Taxonomy" id="1922313"/>
    <lineage>
        <taxon>Bacteria</taxon>
        <taxon>Pseudomonadati</taxon>
        <taxon>Pseudomonadota</taxon>
        <taxon>Alphaproteobacteria</taxon>
        <taxon>Acetobacterales</taxon>
        <taxon>Acidocellaceae</taxon>
        <taxon>Acidocella</taxon>
    </lineage>
</organism>
<dbReference type="Proteomes" id="UP001156641">
    <property type="component" value="Unassembled WGS sequence"/>
</dbReference>
<name>A0ABQ6A937_9PROT</name>
<gene>
    <name evidence="1" type="ORF">GCM10010909_12700</name>
</gene>
<sequence>MKPVNIDTVAATMRVFIDRSGEAVIYNDPANGETLRIGAGAAGATDGLLPAIVVAGESVWRDLTGKGFKLDLVRDPTALLGYRLHGIGDANFSIVMLASIEALHQAKRPEGIVVNEFNALWASAAQRELARADSTVRATAGAAP</sequence>
<keyword evidence="2" id="KW-1185">Reference proteome</keyword>
<dbReference type="RefSeq" id="WP_284257291.1">
    <property type="nucleotide sequence ID" value="NZ_BSOS01000026.1"/>
</dbReference>
<evidence type="ECO:0000313" key="1">
    <source>
        <dbReference type="EMBL" id="GLR66590.1"/>
    </source>
</evidence>
<reference evidence="2" key="1">
    <citation type="journal article" date="2019" name="Int. J. Syst. Evol. Microbiol.">
        <title>The Global Catalogue of Microorganisms (GCM) 10K type strain sequencing project: providing services to taxonomists for standard genome sequencing and annotation.</title>
        <authorList>
            <consortium name="The Broad Institute Genomics Platform"/>
            <consortium name="The Broad Institute Genome Sequencing Center for Infectious Disease"/>
            <person name="Wu L."/>
            <person name="Ma J."/>
        </authorList>
    </citation>
    <scope>NUCLEOTIDE SEQUENCE [LARGE SCALE GENOMIC DNA]</scope>
    <source>
        <strain evidence="2">NBRC 112502</strain>
    </source>
</reference>
<protein>
    <submittedName>
        <fullName evidence="1">Uncharacterized protein</fullName>
    </submittedName>
</protein>